<proteinExistence type="predicted"/>
<dbReference type="EMBL" id="JBBKAI010000002">
    <property type="protein sequence ID" value="MEJ8658599.1"/>
    <property type="molecule type" value="Genomic_DNA"/>
</dbReference>
<keyword evidence="2" id="KW-1185">Reference proteome</keyword>
<evidence type="ECO:0000313" key="2">
    <source>
        <dbReference type="Proteomes" id="UP001375539"/>
    </source>
</evidence>
<gene>
    <name evidence="1" type="ORF">WKI58_19095</name>
</gene>
<evidence type="ECO:0000313" key="1">
    <source>
        <dbReference type="EMBL" id="MEJ8658599.1"/>
    </source>
</evidence>
<reference evidence="1" key="1">
    <citation type="submission" date="2024-03" db="EMBL/GenBank/DDBJ databases">
        <title>Novel Streptomyces species of biotechnological and ecological value are a feature of Machair soil.</title>
        <authorList>
            <person name="Prole J.R."/>
            <person name="Goodfellow M."/>
            <person name="Allenby N."/>
            <person name="Ward A.C."/>
        </authorList>
    </citation>
    <scope>NUCLEOTIDE SEQUENCE</scope>
    <source>
        <strain evidence="1">MS1.AVA.4</strain>
    </source>
</reference>
<protein>
    <submittedName>
        <fullName evidence="1">Anti-sigma factor antagonist</fullName>
    </submittedName>
</protein>
<dbReference type="Proteomes" id="UP001375539">
    <property type="component" value="Unassembled WGS sequence"/>
</dbReference>
<name>A0ACC6QJP6_9ACTN</name>
<accession>A0ACC6QJP6</accession>
<comment type="caution">
    <text evidence="1">The sequence shown here is derived from an EMBL/GenBank/DDBJ whole genome shotgun (WGS) entry which is preliminary data.</text>
</comment>
<sequence length="137" mass="15080">MNVAESVAVHSGPTDPGRCGAPDRRNGLPAISDCRTIDRTLVIALRGVIDEDSVYPLRLMLTVGVKSGYTRLVVDCADITECDKELLELFLSWKRNGRNIVLVHPSRSVCNLIATEISRRLFICALSVKQALDLMGR</sequence>
<organism evidence="1 2">
    <name type="scientific">Streptomyces pratisoli</name>
    <dbReference type="NCBI Taxonomy" id="3139917"/>
    <lineage>
        <taxon>Bacteria</taxon>
        <taxon>Bacillati</taxon>
        <taxon>Actinomycetota</taxon>
        <taxon>Actinomycetes</taxon>
        <taxon>Kitasatosporales</taxon>
        <taxon>Streptomycetaceae</taxon>
        <taxon>Streptomyces</taxon>
    </lineage>
</organism>